<gene>
    <name evidence="1" type="ORF">ACFSXZ_28790</name>
</gene>
<sequence>MTKIATHPDPVCRPVPSFMLRGVLDDIGRESDNFEQLWARRVGEDRFELGCIPFKWFDPGYVAVSVEAGRSHDEFFAALAELGDIVEVERIPL</sequence>
<dbReference type="Proteomes" id="UP001597417">
    <property type="component" value="Unassembled WGS sequence"/>
</dbReference>
<dbReference type="EMBL" id="JBHUKR010000017">
    <property type="protein sequence ID" value="MFD2420335.1"/>
    <property type="molecule type" value="Genomic_DNA"/>
</dbReference>
<proteinExistence type="predicted"/>
<comment type="caution">
    <text evidence="1">The sequence shown here is derived from an EMBL/GenBank/DDBJ whole genome shotgun (WGS) entry which is preliminary data.</text>
</comment>
<organism evidence="1 2">
    <name type="scientific">Amycolatopsis pigmentata</name>
    <dbReference type="NCBI Taxonomy" id="450801"/>
    <lineage>
        <taxon>Bacteria</taxon>
        <taxon>Bacillati</taxon>
        <taxon>Actinomycetota</taxon>
        <taxon>Actinomycetes</taxon>
        <taxon>Pseudonocardiales</taxon>
        <taxon>Pseudonocardiaceae</taxon>
        <taxon>Amycolatopsis</taxon>
    </lineage>
</organism>
<evidence type="ECO:0000313" key="1">
    <source>
        <dbReference type="EMBL" id="MFD2420335.1"/>
    </source>
</evidence>
<evidence type="ECO:0000313" key="2">
    <source>
        <dbReference type="Proteomes" id="UP001597417"/>
    </source>
</evidence>
<protein>
    <submittedName>
        <fullName evidence="1">Uncharacterized protein</fullName>
    </submittedName>
</protein>
<dbReference type="RefSeq" id="WP_378268358.1">
    <property type="nucleotide sequence ID" value="NZ_JBHUKR010000017.1"/>
</dbReference>
<keyword evidence="2" id="KW-1185">Reference proteome</keyword>
<reference evidence="2" key="1">
    <citation type="journal article" date="2019" name="Int. J. Syst. Evol. Microbiol.">
        <title>The Global Catalogue of Microorganisms (GCM) 10K type strain sequencing project: providing services to taxonomists for standard genome sequencing and annotation.</title>
        <authorList>
            <consortium name="The Broad Institute Genomics Platform"/>
            <consortium name="The Broad Institute Genome Sequencing Center for Infectious Disease"/>
            <person name="Wu L."/>
            <person name="Ma J."/>
        </authorList>
    </citation>
    <scope>NUCLEOTIDE SEQUENCE [LARGE SCALE GENOMIC DNA]</scope>
    <source>
        <strain evidence="2">CGMCC 4.7645</strain>
    </source>
</reference>
<accession>A0ABW5G096</accession>
<name>A0ABW5G096_9PSEU</name>